<dbReference type="Gene3D" id="3.90.550.10">
    <property type="entry name" value="Spore Coat Polysaccharide Biosynthesis Protein SpsA, Chain A"/>
    <property type="match status" value="1"/>
</dbReference>
<dbReference type="InterPro" id="IPR001173">
    <property type="entry name" value="Glyco_trans_2-like"/>
</dbReference>
<organism evidence="2 3">
    <name type="scientific">Solibaculum intestinale</name>
    <dbReference type="NCBI Taxonomy" id="3133165"/>
    <lineage>
        <taxon>Bacteria</taxon>
        <taxon>Bacillati</taxon>
        <taxon>Bacillota</taxon>
        <taxon>Clostridia</taxon>
        <taxon>Eubacteriales</taxon>
        <taxon>Oscillospiraceae</taxon>
        <taxon>Solibaculum</taxon>
    </lineage>
</organism>
<gene>
    <name evidence="2" type="ORF">WMO26_02895</name>
</gene>
<reference evidence="2 3" key="1">
    <citation type="submission" date="2024-03" db="EMBL/GenBank/DDBJ databases">
        <title>Human intestinal bacterial collection.</title>
        <authorList>
            <person name="Pauvert C."/>
            <person name="Hitch T.C.A."/>
            <person name="Clavel T."/>
        </authorList>
    </citation>
    <scope>NUCLEOTIDE SEQUENCE [LARGE SCALE GENOMIC DNA]</scope>
    <source>
        <strain evidence="2 3">CLA-JM-H44</strain>
    </source>
</reference>
<name>A0ABV1DZ71_9FIRM</name>
<dbReference type="SUPFAM" id="SSF53448">
    <property type="entry name" value="Nucleotide-diphospho-sugar transferases"/>
    <property type="match status" value="1"/>
</dbReference>
<dbReference type="CDD" id="cd04196">
    <property type="entry name" value="GT_2_like_d"/>
    <property type="match status" value="1"/>
</dbReference>
<keyword evidence="3" id="KW-1185">Reference proteome</keyword>
<feature type="domain" description="Glycosyltransferase 2-like" evidence="1">
    <location>
        <begin position="4"/>
        <end position="109"/>
    </location>
</feature>
<sequence length="308" mass="34697">MIDILMAVYQGEAYVAEQIESILKQTYTDWTLLIGDDGSKDRTMEILLAYEAKYPSKIRVIPNTKNSGSAQANFFRLLSLSESAYAMTCDHDDVWLPDKVEKTMGEMERLEGENPPGTPILVHTDLEVVDENLRTIAPSMFRLQNLDSRRVSLSKLLAQNVVTGCTMLANRPLLDLAKDPPASAIMHDWWLALVAAAFGKIGFVDEPTIRYRQHGNNEVGAKNVRDPKYVAARLSKTEQIHKVLTDTYRQAAGFYERYQGRLSKEQAELVLGYARMPEYGKLHRMAHLLRNGHGKNGLVRKAGQLLFA</sequence>
<evidence type="ECO:0000313" key="3">
    <source>
        <dbReference type="Proteomes" id="UP001489509"/>
    </source>
</evidence>
<dbReference type="Pfam" id="PF00535">
    <property type="entry name" value="Glycos_transf_2"/>
    <property type="match status" value="1"/>
</dbReference>
<accession>A0ABV1DZ71</accession>
<dbReference type="Proteomes" id="UP001489509">
    <property type="component" value="Unassembled WGS sequence"/>
</dbReference>
<dbReference type="PANTHER" id="PTHR22916">
    <property type="entry name" value="GLYCOSYLTRANSFERASE"/>
    <property type="match status" value="1"/>
</dbReference>
<evidence type="ECO:0000259" key="1">
    <source>
        <dbReference type="Pfam" id="PF00535"/>
    </source>
</evidence>
<dbReference type="EMBL" id="JBBMFD010000002">
    <property type="protein sequence ID" value="MEQ2439770.1"/>
    <property type="molecule type" value="Genomic_DNA"/>
</dbReference>
<dbReference type="RefSeq" id="WP_349218032.1">
    <property type="nucleotide sequence ID" value="NZ_JBBMFD010000002.1"/>
</dbReference>
<comment type="caution">
    <text evidence="2">The sequence shown here is derived from an EMBL/GenBank/DDBJ whole genome shotgun (WGS) entry which is preliminary data.</text>
</comment>
<evidence type="ECO:0000313" key="2">
    <source>
        <dbReference type="EMBL" id="MEQ2439770.1"/>
    </source>
</evidence>
<proteinExistence type="predicted"/>
<dbReference type="PANTHER" id="PTHR22916:SF3">
    <property type="entry name" value="UDP-GLCNAC:BETAGAL BETA-1,3-N-ACETYLGLUCOSAMINYLTRANSFERASE-LIKE PROTEIN 1"/>
    <property type="match status" value="1"/>
</dbReference>
<protein>
    <submittedName>
        <fullName evidence="2">Glycosyltransferase family 2 protein</fullName>
    </submittedName>
</protein>
<dbReference type="InterPro" id="IPR029044">
    <property type="entry name" value="Nucleotide-diphossugar_trans"/>
</dbReference>